<protein>
    <submittedName>
        <fullName evidence="1">Uncharacterized protein</fullName>
    </submittedName>
</protein>
<organism evidence="1 2">
    <name type="scientific">Lentzea albidocapillata</name>
    <dbReference type="NCBI Taxonomy" id="40571"/>
    <lineage>
        <taxon>Bacteria</taxon>
        <taxon>Bacillati</taxon>
        <taxon>Actinomycetota</taxon>
        <taxon>Actinomycetes</taxon>
        <taxon>Pseudonocardiales</taxon>
        <taxon>Pseudonocardiaceae</taxon>
        <taxon>Lentzea</taxon>
    </lineage>
</organism>
<dbReference type="EMBL" id="FWYC01000013">
    <property type="protein sequence ID" value="SMD19987.1"/>
    <property type="molecule type" value="Genomic_DNA"/>
</dbReference>
<dbReference type="AlphaFoldDB" id="A0A1W2FDL7"/>
<reference evidence="2" key="1">
    <citation type="submission" date="2017-04" db="EMBL/GenBank/DDBJ databases">
        <authorList>
            <person name="Varghese N."/>
            <person name="Submissions S."/>
        </authorList>
    </citation>
    <scope>NUCLEOTIDE SEQUENCE [LARGE SCALE GENOMIC DNA]</scope>
    <source>
        <strain evidence="2">DSM 44073</strain>
    </source>
</reference>
<evidence type="ECO:0000313" key="1">
    <source>
        <dbReference type="EMBL" id="SMD19987.1"/>
    </source>
</evidence>
<dbReference type="Proteomes" id="UP000192840">
    <property type="component" value="Unassembled WGS sequence"/>
</dbReference>
<dbReference type="RefSeq" id="WP_036016690.1">
    <property type="nucleotide sequence ID" value="NZ_FWYC01000013.1"/>
</dbReference>
<gene>
    <name evidence="1" type="ORF">SAMN05660733_05764</name>
</gene>
<keyword evidence="2" id="KW-1185">Reference proteome</keyword>
<accession>A0A1W2FDL7</accession>
<sequence length="92" mass="10329">MRRAQLGTSLGIVSPPLVCDFTFEPRNANRMLEALCKKAEVRQIRVHARQHSSVAITTGTYIEVIKRVQRNALDGMNSFIEPDDESRNQSTG</sequence>
<evidence type="ECO:0000313" key="2">
    <source>
        <dbReference type="Proteomes" id="UP000192840"/>
    </source>
</evidence>
<dbReference type="OrthoDB" id="3175606at2"/>
<name>A0A1W2FDL7_9PSEU</name>
<proteinExistence type="predicted"/>